<dbReference type="EMBL" id="DS995702">
    <property type="protein sequence ID" value="EEQ30001.1"/>
    <property type="molecule type" value="Genomic_DNA"/>
</dbReference>
<dbReference type="Proteomes" id="UP000002035">
    <property type="component" value="Unassembled WGS sequence"/>
</dbReference>
<sequence length="109" mass="12224">MGAGRSTEKYQWHGDKSTSASVSFPLFISGPLMESMEKWQSDNAADDEQDDVRVWVEKKEKEGVGWARIAAGKIPGELLVRANIYKDGFIIRSAPYQTADSRRGEQEDN</sequence>
<dbReference type="HOGENOM" id="CLU_2183336_0_0_1"/>
<protein>
    <submittedName>
        <fullName evidence="1">Uncharacterized protein</fullName>
    </submittedName>
</protein>
<dbReference type="VEuPathDB" id="FungiDB:MCYG_02820"/>
<dbReference type="RefSeq" id="XP_002849886.1">
    <property type="nucleotide sequence ID" value="XM_002849840.1"/>
</dbReference>
<evidence type="ECO:0000313" key="2">
    <source>
        <dbReference type="Proteomes" id="UP000002035"/>
    </source>
</evidence>
<proteinExistence type="predicted"/>
<gene>
    <name evidence="1" type="ORF">MCYG_02820</name>
</gene>
<evidence type="ECO:0000313" key="1">
    <source>
        <dbReference type="EMBL" id="EEQ30001.1"/>
    </source>
</evidence>
<keyword evidence="2" id="KW-1185">Reference proteome</keyword>
<dbReference type="AlphaFoldDB" id="C5FGW6"/>
<accession>C5FGW6</accession>
<organism evidence="1 2">
    <name type="scientific">Arthroderma otae (strain ATCC MYA-4605 / CBS 113480)</name>
    <name type="common">Microsporum canis</name>
    <dbReference type="NCBI Taxonomy" id="554155"/>
    <lineage>
        <taxon>Eukaryota</taxon>
        <taxon>Fungi</taxon>
        <taxon>Dikarya</taxon>
        <taxon>Ascomycota</taxon>
        <taxon>Pezizomycotina</taxon>
        <taxon>Eurotiomycetes</taxon>
        <taxon>Eurotiomycetidae</taxon>
        <taxon>Onygenales</taxon>
        <taxon>Arthrodermataceae</taxon>
        <taxon>Microsporum</taxon>
    </lineage>
</organism>
<dbReference type="GeneID" id="9223260"/>
<reference evidence="2" key="1">
    <citation type="journal article" date="2012" name="MBio">
        <title>Comparative genome analysis of Trichophyton rubrum and related dermatophytes reveals candidate genes involved in infection.</title>
        <authorList>
            <person name="Martinez D.A."/>
            <person name="Oliver B.G."/>
            <person name="Graeser Y."/>
            <person name="Goldberg J.M."/>
            <person name="Li W."/>
            <person name="Martinez-Rossi N.M."/>
            <person name="Monod M."/>
            <person name="Shelest E."/>
            <person name="Barton R.C."/>
            <person name="Birch E."/>
            <person name="Brakhage A.A."/>
            <person name="Chen Z."/>
            <person name="Gurr S.J."/>
            <person name="Heiman D."/>
            <person name="Heitman J."/>
            <person name="Kosti I."/>
            <person name="Rossi A."/>
            <person name="Saif S."/>
            <person name="Samalova M."/>
            <person name="Saunders C.W."/>
            <person name="Shea T."/>
            <person name="Summerbell R.C."/>
            <person name="Xu J."/>
            <person name="Young S."/>
            <person name="Zeng Q."/>
            <person name="Birren B.W."/>
            <person name="Cuomo C.A."/>
            <person name="White T.C."/>
        </authorList>
    </citation>
    <scope>NUCLEOTIDE SEQUENCE [LARGE SCALE GENOMIC DNA]</scope>
    <source>
        <strain evidence="2">ATCC MYA-4605 / CBS 113480</strain>
    </source>
</reference>
<name>C5FGW6_ARTOC</name>